<evidence type="ECO:0000313" key="4">
    <source>
        <dbReference type="EMBL" id="SEW45804.1"/>
    </source>
</evidence>
<feature type="domain" description="AB hydrolase-1" evidence="3">
    <location>
        <begin position="21"/>
        <end position="255"/>
    </location>
</feature>
<gene>
    <name evidence="4" type="ORF">SAMN04488515_3390</name>
</gene>
<dbReference type="InterPro" id="IPR029058">
    <property type="entry name" value="AB_hydrolase_fold"/>
</dbReference>
<dbReference type="SUPFAM" id="SSF53474">
    <property type="entry name" value="alpha/beta-Hydrolases"/>
    <property type="match status" value="1"/>
</dbReference>
<dbReference type="Gene3D" id="3.40.50.1820">
    <property type="entry name" value="alpha/beta hydrolase"/>
    <property type="match status" value="1"/>
</dbReference>
<dbReference type="OrthoDB" id="8680283at2"/>
<organism evidence="4 5">
    <name type="scientific">Cognatiyoonia koreensis</name>
    <dbReference type="NCBI Taxonomy" id="364200"/>
    <lineage>
        <taxon>Bacteria</taxon>
        <taxon>Pseudomonadati</taxon>
        <taxon>Pseudomonadota</taxon>
        <taxon>Alphaproteobacteria</taxon>
        <taxon>Rhodobacterales</taxon>
        <taxon>Paracoccaceae</taxon>
        <taxon>Cognatiyoonia</taxon>
    </lineage>
</organism>
<dbReference type="EMBL" id="FOIZ01000002">
    <property type="protein sequence ID" value="SEW45804.1"/>
    <property type="molecule type" value="Genomic_DNA"/>
</dbReference>
<dbReference type="STRING" id="364200.SAMN04488515_3390"/>
<sequence>MSAVARHNVRVSGSGARSMMFAHGFGCDLSMWRHVAPHFEDTFEVVAFDHVGSGGSDSRAYDPEKYASLEGYAADVVEIGEELGIREGIFVGHSVSAMIGALANVERPDMFTTLVMVGPSPRYIDDDGYEGGFSADDINDLLAALEENPLAWSASMAPLIVGNPDQPEHSQELAESICRLDPDIATAFARATFTSDNRADLPKVTAKTLILQCKDDVIASEHVGAYVRDKIAGSKLIMLNASGHCPNLTAPNEVISAIRNFL</sequence>
<protein>
    <submittedName>
        <fullName evidence="4">Pimeloyl-ACP methyl ester carboxylesterase</fullName>
    </submittedName>
</protein>
<dbReference type="Pfam" id="PF12697">
    <property type="entry name" value="Abhydrolase_6"/>
    <property type="match status" value="1"/>
</dbReference>
<dbReference type="Proteomes" id="UP000199167">
    <property type="component" value="Unassembled WGS sequence"/>
</dbReference>
<dbReference type="PANTHER" id="PTHR43039">
    <property type="entry name" value="ESTERASE-RELATED"/>
    <property type="match status" value="1"/>
</dbReference>
<comment type="similarity">
    <text evidence="1">Belongs to the AB hydrolase superfamily.</text>
</comment>
<evidence type="ECO:0000313" key="5">
    <source>
        <dbReference type="Proteomes" id="UP000199167"/>
    </source>
</evidence>
<name>A0A1I0RWN8_9RHOB</name>
<dbReference type="AlphaFoldDB" id="A0A1I0RWN8"/>
<evidence type="ECO:0000259" key="3">
    <source>
        <dbReference type="Pfam" id="PF12697"/>
    </source>
</evidence>
<proteinExistence type="inferred from homology"/>
<reference evidence="4 5" key="1">
    <citation type="submission" date="2016-10" db="EMBL/GenBank/DDBJ databases">
        <authorList>
            <person name="de Groot N.N."/>
        </authorList>
    </citation>
    <scope>NUCLEOTIDE SEQUENCE [LARGE SCALE GENOMIC DNA]</scope>
    <source>
        <strain evidence="4 5">DSM 17925</strain>
    </source>
</reference>
<dbReference type="GO" id="GO:0016787">
    <property type="term" value="F:hydrolase activity"/>
    <property type="evidence" value="ECO:0007669"/>
    <property type="project" value="UniProtKB-KW"/>
</dbReference>
<keyword evidence="2" id="KW-0378">Hydrolase</keyword>
<keyword evidence="5" id="KW-1185">Reference proteome</keyword>
<evidence type="ECO:0000256" key="1">
    <source>
        <dbReference type="ARBA" id="ARBA00008645"/>
    </source>
</evidence>
<accession>A0A1I0RWN8</accession>
<dbReference type="InterPro" id="IPR000073">
    <property type="entry name" value="AB_hydrolase_1"/>
</dbReference>
<evidence type="ECO:0000256" key="2">
    <source>
        <dbReference type="ARBA" id="ARBA00022801"/>
    </source>
</evidence>
<dbReference type="FunFam" id="3.40.50.1820:FF:000042">
    <property type="entry name" value="probable strigolactone esterase DAD2"/>
    <property type="match status" value="1"/>
</dbReference>